<accession>A0A480APH6</accession>
<sequence length="225" mass="23347">MWRQLPALAGLLCLAGPAAAHPHGRIDCQAQVQAGPAGLQAIALQLTLDAQSSAALVPRLQFDDRGQLAGDKPVRQFADLVAGMFRQSGWMLKLQALGADGEPAGAALELADPDPARFSRRADGQVVVQVALKPAEPANPAHGWRLACLDPTWYWATGFAGPTQFTASAPCRAELEAMRSMAEQAQALQAAALKAGVLGADQAAPGLLTAAGVRAPSGTIRCTMP</sequence>
<dbReference type="AlphaFoldDB" id="A0A480APH6"/>
<dbReference type="RefSeq" id="WP_137731737.1">
    <property type="nucleotide sequence ID" value="NZ_BJCL01000002.1"/>
</dbReference>
<name>A0A480APH6_9BURK</name>
<evidence type="ECO:0000313" key="2">
    <source>
        <dbReference type="EMBL" id="GCL61982.1"/>
    </source>
</evidence>
<gene>
    <name evidence="2" type="ORF">AQPW35_10630</name>
</gene>
<evidence type="ECO:0008006" key="4">
    <source>
        <dbReference type="Google" id="ProtNLM"/>
    </source>
</evidence>
<dbReference type="InterPro" id="IPR010412">
    <property type="entry name" value="DUF1007"/>
</dbReference>
<dbReference type="Pfam" id="PF06226">
    <property type="entry name" value="DUF1007"/>
    <property type="match status" value="1"/>
</dbReference>
<proteinExistence type="predicted"/>
<comment type="caution">
    <text evidence="2">The sequence shown here is derived from an EMBL/GenBank/DDBJ whole genome shotgun (WGS) entry which is preliminary data.</text>
</comment>
<reference evidence="3" key="1">
    <citation type="submission" date="2019-03" db="EMBL/GenBank/DDBJ databases">
        <title>Aquabacterium pictum sp.nov., the first bacteriochlorophyll a-containing freshwater bacterium in the genus Aquabacterium of the class Betaproteobacteria.</title>
        <authorList>
            <person name="Hirose S."/>
            <person name="Tank M."/>
            <person name="Hara E."/>
            <person name="Tamaki H."/>
            <person name="Takaichi S."/>
            <person name="Haruta S."/>
            <person name="Hanada S."/>
        </authorList>
    </citation>
    <scope>NUCLEOTIDE SEQUENCE [LARGE SCALE GENOMIC DNA]</scope>
    <source>
        <strain evidence="3">W35</strain>
    </source>
</reference>
<dbReference type="OrthoDB" id="1679673at2"/>
<keyword evidence="1" id="KW-0732">Signal</keyword>
<feature type="chain" id="PRO_5019853223" description="DUF1007 family protein" evidence="1">
    <location>
        <begin position="21"/>
        <end position="225"/>
    </location>
</feature>
<keyword evidence="3" id="KW-1185">Reference proteome</keyword>
<feature type="signal peptide" evidence="1">
    <location>
        <begin position="1"/>
        <end position="20"/>
    </location>
</feature>
<organism evidence="2 3">
    <name type="scientific">Pseudaquabacterium pictum</name>
    <dbReference type="NCBI Taxonomy" id="2315236"/>
    <lineage>
        <taxon>Bacteria</taxon>
        <taxon>Pseudomonadati</taxon>
        <taxon>Pseudomonadota</taxon>
        <taxon>Betaproteobacteria</taxon>
        <taxon>Burkholderiales</taxon>
        <taxon>Sphaerotilaceae</taxon>
        <taxon>Pseudaquabacterium</taxon>
    </lineage>
</organism>
<evidence type="ECO:0000313" key="3">
    <source>
        <dbReference type="Proteomes" id="UP000301751"/>
    </source>
</evidence>
<dbReference type="EMBL" id="BJCL01000002">
    <property type="protein sequence ID" value="GCL61982.1"/>
    <property type="molecule type" value="Genomic_DNA"/>
</dbReference>
<dbReference type="Proteomes" id="UP000301751">
    <property type="component" value="Unassembled WGS sequence"/>
</dbReference>
<evidence type="ECO:0000256" key="1">
    <source>
        <dbReference type="SAM" id="SignalP"/>
    </source>
</evidence>
<protein>
    <recommendedName>
        <fullName evidence="4">DUF1007 family protein</fullName>
    </recommendedName>
</protein>